<evidence type="ECO:0000256" key="1">
    <source>
        <dbReference type="SAM" id="MobiDB-lite"/>
    </source>
</evidence>
<feature type="compositionally biased region" description="Acidic residues" evidence="1">
    <location>
        <begin position="283"/>
        <end position="300"/>
    </location>
</feature>
<feature type="compositionally biased region" description="Basic and acidic residues" evidence="1">
    <location>
        <begin position="347"/>
        <end position="362"/>
    </location>
</feature>
<accession>A0ABQ7UWB2</accession>
<feature type="compositionally biased region" description="Low complexity" evidence="1">
    <location>
        <begin position="240"/>
        <end position="249"/>
    </location>
</feature>
<feature type="compositionally biased region" description="Low complexity" evidence="1">
    <location>
        <begin position="188"/>
        <end position="198"/>
    </location>
</feature>
<protein>
    <submittedName>
        <fullName evidence="2">Uncharacterized protein</fullName>
    </submittedName>
</protein>
<comment type="caution">
    <text evidence="2">The sequence shown here is derived from an EMBL/GenBank/DDBJ whole genome shotgun (WGS) entry which is preliminary data.</text>
</comment>
<gene>
    <name evidence="2" type="ORF">KY290_026364</name>
</gene>
<reference evidence="2 3" key="1">
    <citation type="journal article" date="2021" name="bioRxiv">
        <title>Chromosome-scale and haplotype-resolved genome assembly of a tetraploid potato cultivar.</title>
        <authorList>
            <person name="Sun H."/>
            <person name="Jiao W.-B."/>
            <person name="Krause K."/>
            <person name="Campoy J.A."/>
            <person name="Goel M."/>
            <person name="Folz-Donahue K."/>
            <person name="Kukat C."/>
            <person name="Huettel B."/>
            <person name="Schneeberger K."/>
        </authorList>
    </citation>
    <scope>NUCLEOTIDE SEQUENCE [LARGE SCALE GENOMIC DNA]</scope>
    <source>
        <strain evidence="2">SolTubOtavaFocal</strain>
        <tissue evidence="2">Leaves</tissue>
    </source>
</reference>
<keyword evidence="3" id="KW-1185">Reference proteome</keyword>
<feature type="region of interest" description="Disordered" evidence="1">
    <location>
        <begin position="229"/>
        <end position="391"/>
    </location>
</feature>
<proteinExistence type="predicted"/>
<dbReference type="Proteomes" id="UP000826656">
    <property type="component" value="Unassembled WGS sequence"/>
</dbReference>
<feature type="compositionally biased region" description="Basic and acidic residues" evidence="1">
    <location>
        <begin position="549"/>
        <end position="560"/>
    </location>
</feature>
<feature type="compositionally biased region" description="Acidic residues" evidence="1">
    <location>
        <begin position="309"/>
        <end position="327"/>
    </location>
</feature>
<feature type="region of interest" description="Disordered" evidence="1">
    <location>
        <begin position="466"/>
        <end position="517"/>
    </location>
</feature>
<feature type="compositionally biased region" description="Basic and acidic residues" evidence="1">
    <location>
        <begin position="161"/>
        <end position="173"/>
    </location>
</feature>
<feature type="region of interest" description="Disordered" evidence="1">
    <location>
        <begin position="416"/>
        <end position="443"/>
    </location>
</feature>
<feature type="region of interest" description="Disordered" evidence="1">
    <location>
        <begin position="184"/>
        <end position="203"/>
    </location>
</feature>
<organism evidence="2 3">
    <name type="scientific">Solanum tuberosum</name>
    <name type="common">Potato</name>
    <dbReference type="NCBI Taxonomy" id="4113"/>
    <lineage>
        <taxon>Eukaryota</taxon>
        <taxon>Viridiplantae</taxon>
        <taxon>Streptophyta</taxon>
        <taxon>Embryophyta</taxon>
        <taxon>Tracheophyta</taxon>
        <taxon>Spermatophyta</taxon>
        <taxon>Magnoliopsida</taxon>
        <taxon>eudicotyledons</taxon>
        <taxon>Gunneridae</taxon>
        <taxon>Pentapetalae</taxon>
        <taxon>asterids</taxon>
        <taxon>lamiids</taxon>
        <taxon>Solanales</taxon>
        <taxon>Solanaceae</taxon>
        <taxon>Solanoideae</taxon>
        <taxon>Solaneae</taxon>
        <taxon>Solanum</taxon>
    </lineage>
</organism>
<dbReference type="EMBL" id="JAIVGD010000018">
    <property type="protein sequence ID" value="KAH0756094.1"/>
    <property type="molecule type" value="Genomic_DNA"/>
</dbReference>
<evidence type="ECO:0000313" key="2">
    <source>
        <dbReference type="EMBL" id="KAH0756094.1"/>
    </source>
</evidence>
<name>A0ABQ7UWB2_SOLTU</name>
<feature type="region of interest" description="Disordered" evidence="1">
    <location>
        <begin position="158"/>
        <end position="178"/>
    </location>
</feature>
<feature type="region of interest" description="Disordered" evidence="1">
    <location>
        <begin position="549"/>
        <end position="572"/>
    </location>
</feature>
<feature type="region of interest" description="Disordered" evidence="1">
    <location>
        <begin position="525"/>
        <end position="544"/>
    </location>
</feature>
<sequence length="594" mass="62460">MSAESFQLLQAPILSGNNLKLNRCSIGPIAAWLDCLFPHLLYGLHINRTNLTLRWHDALLDNEKPVDGAEVPNPAIGDVSTALVVEAEEVGAGNVRDKPVPLVVEEAPVAAAVVEMLVGVVTVENKGDEEIENPVLAGFDTGALEEAAEAVTELPVPFATENDKAVEAEKGDGDGEAVAGMEKENEGAGDAALGVGVDNENAGPDAAELEVKNENAGEDTAELVDAAASENPGAEDTEVVVEVLNNENAGAEEAELAGEAPGKENTDEEEKELAAAELANESPGEEEAEFDADWNESEAADDGKPNEGAVEDDPKSEDDAEEEDPNRDEENGVVLALVAAFPVEAVVDDKNGEEPNKPKPELEPAAELDPNKPGEGVPEDTNSEDPRGDEFAAALAEFTPNNGEPLADVVDPKRFVVIPDPEDDPNRFEVAPEPEEDPNRVGWGLEPEAALDENPNDGVEALVLEPKPKEGAEDAEVVDVPKPKEGAEEAEVVDVPKPKEGAEEAEVVDVPKPKEGAEEVGLGLGFEKGEENGEEPEADDVVAVTEGVVEKDGFEEKEKGEEEEENEKPVDIATGAAAARVLLSCSKFTAGAGE</sequence>
<evidence type="ECO:0000313" key="3">
    <source>
        <dbReference type="Proteomes" id="UP000826656"/>
    </source>
</evidence>